<accession>A0ACC0B5E8</accession>
<gene>
    <name evidence="1" type="ORF">M9H77_17645</name>
</gene>
<dbReference type="EMBL" id="CM044704">
    <property type="protein sequence ID" value="KAI5667792.1"/>
    <property type="molecule type" value="Genomic_DNA"/>
</dbReference>
<protein>
    <submittedName>
        <fullName evidence="1">Uncharacterized protein</fullName>
    </submittedName>
</protein>
<comment type="caution">
    <text evidence="1">The sequence shown here is derived from an EMBL/GenBank/DDBJ whole genome shotgun (WGS) entry which is preliminary data.</text>
</comment>
<evidence type="ECO:0000313" key="2">
    <source>
        <dbReference type="Proteomes" id="UP001060085"/>
    </source>
</evidence>
<sequence>MRFRAQLESLSESRHISTASTPQFRACNATVELHGQSPGPQNEAIGTKFWHLIVDTNQMPYEHSITKQPHSHITGQTGYRLLGHLPGLPWGQPQFRAHPDSPLGEHPTTEHDAISTGGIIDGWDVVLFSSFLGGGRKNCRAKFSSEGFSIHPIHLFSVKTGLRSDESLAVICSTPCKAFLSQSVLSMGLYHIICPSFKKSDVLATLSSSTLLLSSKGRFLSCRFISCPSSVLKVFCLPYLHHGFFWQSEFWPNPSGAISILATLSGNVIVTSSFPSVEHMLCPVEEFSPPWKSCGYPNPKTVAAVFENHLEPGELRGQVTTCKSTVTVITLSNLRHIYAIPNEYFMRFIIICQALGVPSSYDLFRRQYGVHHNKDGRCSLIVISWINILFNFVYGSTGRNGGTFDRSALSANIAAELNTQTVNESSRVVGTSTAAVNRASKAMGISIAVDFLPTRIAPGDLFSEDSEEGEKGLAPNWNRQRRISPSDSYVTPPRTSPTDHRSPGPIYQYCAAISQRDPPIVHSERLNIPHSIPLSINGVSACQTDKGKVVYLPQIDDPFFDNYSVSELDTGATKFCSTRTGTLI</sequence>
<name>A0ACC0B5E8_CATRO</name>
<evidence type="ECO:0000313" key="1">
    <source>
        <dbReference type="EMBL" id="KAI5667792.1"/>
    </source>
</evidence>
<proteinExistence type="predicted"/>
<dbReference type="Proteomes" id="UP001060085">
    <property type="component" value="Linkage Group LG04"/>
</dbReference>
<reference evidence="2" key="1">
    <citation type="journal article" date="2023" name="Nat. Plants">
        <title>Single-cell RNA sequencing provides a high-resolution roadmap for understanding the multicellular compartmentation of specialized metabolism.</title>
        <authorList>
            <person name="Sun S."/>
            <person name="Shen X."/>
            <person name="Li Y."/>
            <person name="Li Y."/>
            <person name="Wang S."/>
            <person name="Li R."/>
            <person name="Zhang H."/>
            <person name="Shen G."/>
            <person name="Guo B."/>
            <person name="Wei J."/>
            <person name="Xu J."/>
            <person name="St-Pierre B."/>
            <person name="Chen S."/>
            <person name="Sun C."/>
        </authorList>
    </citation>
    <scope>NUCLEOTIDE SEQUENCE [LARGE SCALE GENOMIC DNA]</scope>
</reference>
<organism evidence="1 2">
    <name type="scientific">Catharanthus roseus</name>
    <name type="common">Madagascar periwinkle</name>
    <name type="synonym">Vinca rosea</name>
    <dbReference type="NCBI Taxonomy" id="4058"/>
    <lineage>
        <taxon>Eukaryota</taxon>
        <taxon>Viridiplantae</taxon>
        <taxon>Streptophyta</taxon>
        <taxon>Embryophyta</taxon>
        <taxon>Tracheophyta</taxon>
        <taxon>Spermatophyta</taxon>
        <taxon>Magnoliopsida</taxon>
        <taxon>eudicotyledons</taxon>
        <taxon>Gunneridae</taxon>
        <taxon>Pentapetalae</taxon>
        <taxon>asterids</taxon>
        <taxon>lamiids</taxon>
        <taxon>Gentianales</taxon>
        <taxon>Apocynaceae</taxon>
        <taxon>Rauvolfioideae</taxon>
        <taxon>Vinceae</taxon>
        <taxon>Catharanthinae</taxon>
        <taxon>Catharanthus</taxon>
    </lineage>
</organism>
<keyword evidence="2" id="KW-1185">Reference proteome</keyword>